<dbReference type="GO" id="GO:0004314">
    <property type="term" value="F:[acyl-carrier-protein] S-malonyltransferase activity"/>
    <property type="evidence" value="ECO:0007669"/>
    <property type="project" value="UniProtKB-EC"/>
</dbReference>
<keyword evidence="2" id="KW-0808">Transferase</keyword>
<sequence length="718" mass="80271">MRAWRHIPKELGRRTWMSTAGIERAHRAILFPGQGSQYVGMGKDLYSLYPRSAKQVFEEADEALKYGLSKLIFEGKQEELKVTENAQPAILTTSIAILRALEIEFGFDISKSSNHVLGHSLGEYTALVATKALSLADAVRLVRLRGEVMTQAVADKQGKTAMSALVVRKDKLAELEKAIEEINQSLPPGELSFQVVISGTTQGVDQASRTLQQRRFAARAVDLPVSAPFHCSLMQPAADVMQEALSKVEIKMPCVDVVSNVTARPYSSAEEIPKLLVEQITATVQWERSIGYCKGQDVDDFLCFGPGKVLANLLKKEYPLDKIKINMTPVKAASAALSLDTPTVSTKQTRSAKTEAKTTRVVDVARYVHDDPKDFKGRLGYACLNTILRQQKPPVFCSRTCRLSTAQKNGVEYLQELALQNIEDLKKLIQWNEDNHIKFMRISSEVFPLATHEKMGYSIDFAKDALAEVGVLARKYNHRLRFEEQYVKLPEPVKRRLVLENDEFGYSVSDLLPVCKKLKIPIVLDCINPGDIKDLVSVLPEINQIWAERGIKPKTLPPTTDDVDLMIEAKDKEQAVLELYKLFDLQPVNDESYIPVKGTESTQTKGRKSNKKGVRKIEEETTDVVEAIVEETVEQPVTEELSSTRKSKRKAIAAMSTALDDIDDETMVIKVTKKRSKPVATSVADRSLITEETVKAMGVDNETKKGKKEKKKKKHNKK</sequence>
<dbReference type="InterPro" id="IPR001227">
    <property type="entry name" value="Ac_transferase_dom_sf"/>
</dbReference>
<dbReference type="Gene3D" id="3.40.366.10">
    <property type="entry name" value="Malonyl-Coenzyme A Acyl Carrier Protein, domain 2"/>
    <property type="match status" value="1"/>
</dbReference>
<dbReference type="SUPFAM" id="SSF52151">
    <property type="entry name" value="FabD/lysophospholipase-like"/>
    <property type="match status" value="1"/>
</dbReference>
<dbReference type="Pfam" id="PF00698">
    <property type="entry name" value="Acyl_transf_1"/>
    <property type="match status" value="1"/>
</dbReference>
<dbReference type="AlphaFoldDB" id="A0A1X0S9J0"/>
<evidence type="ECO:0000313" key="8">
    <source>
        <dbReference type="Proteomes" id="UP000242381"/>
    </source>
</evidence>
<dbReference type="PANTHER" id="PTHR42681">
    <property type="entry name" value="MALONYL-COA-ACYL CARRIER PROTEIN TRANSACYLASE, MITOCHONDRIAL"/>
    <property type="match status" value="1"/>
</dbReference>
<evidence type="ECO:0000313" key="7">
    <source>
        <dbReference type="EMBL" id="ORE20811.1"/>
    </source>
</evidence>
<dbReference type="EC" id="2.3.1.39" evidence="1"/>
<dbReference type="GO" id="GO:0006633">
    <property type="term" value="P:fatty acid biosynthetic process"/>
    <property type="evidence" value="ECO:0007669"/>
    <property type="project" value="TreeGrafter"/>
</dbReference>
<dbReference type="InterPro" id="IPR004410">
    <property type="entry name" value="Malonyl_CoA-ACP_transAc_FabD"/>
</dbReference>
<dbReference type="Gene3D" id="3.20.20.150">
    <property type="entry name" value="Divalent-metal-dependent TIM barrel enzymes"/>
    <property type="match status" value="2"/>
</dbReference>
<dbReference type="GO" id="GO:0009411">
    <property type="term" value="P:response to UV"/>
    <property type="evidence" value="ECO:0007669"/>
    <property type="project" value="InterPro"/>
</dbReference>
<evidence type="ECO:0000256" key="1">
    <source>
        <dbReference type="ARBA" id="ARBA00013258"/>
    </source>
</evidence>
<protein>
    <recommendedName>
        <fullName evidence="1">[acyl-carrier-protein] S-malonyltransferase</fullName>
        <ecNumber evidence="1">2.3.1.39</ecNumber>
    </recommendedName>
</protein>
<dbReference type="GO" id="GO:0004519">
    <property type="term" value="F:endonuclease activity"/>
    <property type="evidence" value="ECO:0007669"/>
    <property type="project" value="InterPro"/>
</dbReference>
<comment type="catalytic activity">
    <reaction evidence="4">
        <text>holo-[ACP] + malonyl-CoA = malonyl-[ACP] + CoA</text>
        <dbReference type="Rhea" id="RHEA:41792"/>
        <dbReference type="Rhea" id="RHEA-COMP:9623"/>
        <dbReference type="Rhea" id="RHEA-COMP:9685"/>
        <dbReference type="ChEBI" id="CHEBI:57287"/>
        <dbReference type="ChEBI" id="CHEBI:57384"/>
        <dbReference type="ChEBI" id="CHEBI:64479"/>
        <dbReference type="ChEBI" id="CHEBI:78449"/>
        <dbReference type="EC" id="2.3.1.39"/>
    </reaction>
</comment>
<feature type="compositionally biased region" description="Basic residues" evidence="5">
    <location>
        <begin position="705"/>
        <end position="718"/>
    </location>
</feature>
<evidence type="ECO:0000259" key="6">
    <source>
        <dbReference type="SMART" id="SM00827"/>
    </source>
</evidence>
<dbReference type="EMBL" id="KV921288">
    <property type="protein sequence ID" value="ORE20811.1"/>
    <property type="molecule type" value="Genomic_DNA"/>
</dbReference>
<dbReference type="InterPro" id="IPR004601">
    <property type="entry name" value="UvdE"/>
</dbReference>
<accession>A0A1X0S9J0</accession>
<dbReference type="InterPro" id="IPR050858">
    <property type="entry name" value="Mal-CoA-ACP_Trans/PKS_FabD"/>
</dbReference>
<proteinExistence type="predicted"/>
<dbReference type="Proteomes" id="UP000242381">
    <property type="component" value="Unassembled WGS sequence"/>
</dbReference>
<reference evidence="7 8" key="1">
    <citation type="journal article" date="2016" name="Proc. Natl. Acad. Sci. U.S.A.">
        <title>Lipid metabolic changes in an early divergent fungus govern the establishment of a mutualistic symbiosis with endobacteria.</title>
        <authorList>
            <person name="Lastovetsky O.A."/>
            <person name="Gaspar M.L."/>
            <person name="Mondo S.J."/>
            <person name="LaButti K.M."/>
            <person name="Sandor L."/>
            <person name="Grigoriev I.V."/>
            <person name="Henry S.A."/>
            <person name="Pawlowska T.E."/>
        </authorList>
    </citation>
    <scope>NUCLEOTIDE SEQUENCE [LARGE SCALE GENOMIC DNA]</scope>
    <source>
        <strain evidence="7 8">ATCC 11559</strain>
    </source>
</reference>
<evidence type="ECO:0000256" key="2">
    <source>
        <dbReference type="ARBA" id="ARBA00022679"/>
    </source>
</evidence>
<evidence type="ECO:0000256" key="3">
    <source>
        <dbReference type="ARBA" id="ARBA00023315"/>
    </source>
</evidence>
<dbReference type="GO" id="GO:0005739">
    <property type="term" value="C:mitochondrion"/>
    <property type="evidence" value="ECO:0007669"/>
    <property type="project" value="TreeGrafter"/>
</dbReference>
<dbReference type="GO" id="GO:0006289">
    <property type="term" value="P:nucleotide-excision repair"/>
    <property type="evidence" value="ECO:0007669"/>
    <property type="project" value="InterPro"/>
</dbReference>
<dbReference type="SMART" id="SM00827">
    <property type="entry name" value="PKS_AT"/>
    <property type="match status" value="1"/>
</dbReference>
<feature type="region of interest" description="Disordered" evidence="5">
    <location>
        <begin position="692"/>
        <end position="718"/>
    </location>
</feature>
<keyword evidence="3" id="KW-0012">Acyltransferase</keyword>
<dbReference type="Gene3D" id="3.30.70.250">
    <property type="entry name" value="Malonyl-CoA ACP transacylase, ACP-binding"/>
    <property type="match status" value="1"/>
</dbReference>
<evidence type="ECO:0000256" key="5">
    <source>
        <dbReference type="SAM" id="MobiDB-lite"/>
    </source>
</evidence>
<feature type="domain" description="Malonyl-CoA:ACP transacylase (MAT)" evidence="6">
    <location>
        <begin position="30"/>
        <end position="341"/>
    </location>
</feature>
<dbReference type="VEuPathDB" id="FungiDB:BCV72DRAFT_250450"/>
<evidence type="ECO:0000256" key="4">
    <source>
        <dbReference type="ARBA" id="ARBA00048462"/>
    </source>
</evidence>
<gene>
    <name evidence="7" type="ORF">BCV71DRAFT_242019</name>
</gene>
<organism evidence="7 8">
    <name type="scientific">Rhizopus microsporus</name>
    <dbReference type="NCBI Taxonomy" id="58291"/>
    <lineage>
        <taxon>Eukaryota</taxon>
        <taxon>Fungi</taxon>
        <taxon>Fungi incertae sedis</taxon>
        <taxon>Mucoromycota</taxon>
        <taxon>Mucoromycotina</taxon>
        <taxon>Mucoromycetes</taxon>
        <taxon>Mucorales</taxon>
        <taxon>Mucorineae</taxon>
        <taxon>Rhizopodaceae</taxon>
        <taxon>Rhizopus</taxon>
    </lineage>
</organism>
<dbReference type="InterPro" id="IPR014043">
    <property type="entry name" value="Acyl_transferase_dom"/>
</dbReference>
<dbReference type="OMA" id="LATHEKM"/>
<name>A0A1X0S9J0_RHIZD</name>
<dbReference type="PANTHER" id="PTHR42681:SF1">
    <property type="entry name" value="MALONYL-COA-ACYL CARRIER PROTEIN TRANSACYLASE, MITOCHONDRIAL"/>
    <property type="match status" value="1"/>
</dbReference>
<dbReference type="NCBIfam" id="TIGR00128">
    <property type="entry name" value="fabD"/>
    <property type="match status" value="1"/>
</dbReference>
<dbReference type="InterPro" id="IPR016035">
    <property type="entry name" value="Acyl_Trfase/lysoPLipase"/>
</dbReference>
<dbReference type="Pfam" id="PF03851">
    <property type="entry name" value="UvdE"/>
    <property type="match status" value="1"/>
</dbReference>